<keyword evidence="10" id="KW-0812">Transmembrane</keyword>
<evidence type="ECO:0000256" key="2">
    <source>
        <dbReference type="ARBA" id="ARBA00004370"/>
    </source>
</evidence>
<dbReference type="InterPro" id="IPR036890">
    <property type="entry name" value="HATPase_C_sf"/>
</dbReference>
<dbReference type="KEGG" id="sap:Sulac_0420"/>
<dbReference type="CDD" id="cd00075">
    <property type="entry name" value="HATPase"/>
    <property type="match status" value="1"/>
</dbReference>
<protein>
    <recommendedName>
        <fullName evidence="3">histidine kinase</fullName>
        <ecNumber evidence="3">2.7.13.3</ecNumber>
    </recommendedName>
</protein>
<dbReference type="Pfam" id="PF00512">
    <property type="entry name" value="HisKA"/>
    <property type="match status" value="1"/>
</dbReference>
<dbReference type="GO" id="GO:0000156">
    <property type="term" value="F:phosphorelay response regulator activity"/>
    <property type="evidence" value="ECO:0007669"/>
    <property type="project" value="TreeGrafter"/>
</dbReference>
<name>G8TY74_SULAD</name>
<keyword evidence="10" id="KW-1133">Transmembrane helix</keyword>
<evidence type="ECO:0000256" key="8">
    <source>
        <dbReference type="ARBA" id="ARBA00022840"/>
    </source>
</evidence>
<dbReference type="InterPro" id="IPR036097">
    <property type="entry name" value="HisK_dim/P_sf"/>
</dbReference>
<dbReference type="Gene3D" id="3.30.565.10">
    <property type="entry name" value="Histidine kinase-like ATPase, C-terminal domain"/>
    <property type="match status" value="1"/>
</dbReference>
<dbReference type="GO" id="GO:0005524">
    <property type="term" value="F:ATP binding"/>
    <property type="evidence" value="ECO:0007669"/>
    <property type="project" value="UniProtKB-KW"/>
</dbReference>
<dbReference type="HOGENOM" id="CLU_510819_0_0_9"/>
<feature type="domain" description="Histidine kinase" evidence="11">
    <location>
        <begin position="315"/>
        <end position="528"/>
    </location>
</feature>
<comment type="catalytic activity">
    <reaction evidence="1">
        <text>ATP + protein L-histidine = ADP + protein N-phospho-L-histidine.</text>
        <dbReference type="EC" id="2.7.13.3"/>
    </reaction>
</comment>
<keyword evidence="10" id="KW-0472">Membrane</keyword>
<evidence type="ECO:0000256" key="1">
    <source>
        <dbReference type="ARBA" id="ARBA00000085"/>
    </source>
</evidence>
<dbReference type="Pfam" id="PF02518">
    <property type="entry name" value="HATPase_c"/>
    <property type="match status" value="1"/>
</dbReference>
<dbReference type="FunFam" id="1.10.287.130:FF:000001">
    <property type="entry name" value="Two-component sensor histidine kinase"/>
    <property type="match status" value="1"/>
</dbReference>
<comment type="subcellular location">
    <subcellularLocation>
        <location evidence="2">Membrane</location>
    </subcellularLocation>
</comment>
<reference evidence="12 13" key="2">
    <citation type="journal article" date="2012" name="Stand. Genomic Sci.">
        <title>Complete genome sequence of the moderately thermophilic mineral-sulfide-oxidizing firmicute Sulfobacillus acidophilus type strain (NAL(T)).</title>
        <authorList>
            <person name="Anderson I."/>
            <person name="Chertkov O."/>
            <person name="Chen A."/>
            <person name="Saunders E."/>
            <person name="Lapidus A."/>
            <person name="Nolan M."/>
            <person name="Lucas S."/>
            <person name="Hammon N."/>
            <person name="Deshpande S."/>
            <person name="Cheng J.F."/>
            <person name="Han C."/>
            <person name="Tapia R."/>
            <person name="Goodwin L.A."/>
            <person name="Pitluck S."/>
            <person name="Liolios K."/>
            <person name="Pagani I."/>
            <person name="Ivanova N."/>
            <person name="Mikhailova N."/>
            <person name="Pati A."/>
            <person name="Palaniappan K."/>
            <person name="Land M."/>
            <person name="Pan C."/>
            <person name="Rohde M."/>
            <person name="Pukall R."/>
            <person name="Goker M."/>
            <person name="Detter J.C."/>
            <person name="Woyke T."/>
            <person name="Bristow J."/>
            <person name="Eisen J.A."/>
            <person name="Markowitz V."/>
            <person name="Hugenholtz P."/>
            <person name="Kyrpides N.C."/>
            <person name="Klenk H.P."/>
            <person name="Mavromatis K."/>
        </authorList>
    </citation>
    <scope>NUCLEOTIDE SEQUENCE [LARGE SCALE GENOMIC DNA]</scope>
    <source>
        <strain evidence="13">ATCC 700253 / DSM 10332 / NAL</strain>
    </source>
</reference>
<evidence type="ECO:0000256" key="3">
    <source>
        <dbReference type="ARBA" id="ARBA00012438"/>
    </source>
</evidence>
<dbReference type="GO" id="GO:0000155">
    <property type="term" value="F:phosphorelay sensor kinase activity"/>
    <property type="evidence" value="ECO:0007669"/>
    <property type="project" value="InterPro"/>
</dbReference>
<dbReference type="InterPro" id="IPR005467">
    <property type="entry name" value="His_kinase_dom"/>
</dbReference>
<dbReference type="SUPFAM" id="SSF47384">
    <property type="entry name" value="Homodimeric domain of signal transducing histidine kinase"/>
    <property type="match status" value="1"/>
</dbReference>
<evidence type="ECO:0000256" key="4">
    <source>
        <dbReference type="ARBA" id="ARBA00022553"/>
    </source>
</evidence>
<dbReference type="SUPFAM" id="SSF55781">
    <property type="entry name" value="GAF domain-like"/>
    <property type="match status" value="1"/>
</dbReference>
<evidence type="ECO:0000259" key="11">
    <source>
        <dbReference type="PROSITE" id="PS50109"/>
    </source>
</evidence>
<accession>G8TY74</accession>
<dbReference type="SMART" id="SM00387">
    <property type="entry name" value="HATPase_c"/>
    <property type="match status" value="1"/>
</dbReference>
<proteinExistence type="predicted"/>
<feature type="transmembrane region" description="Helical" evidence="10">
    <location>
        <begin position="12"/>
        <end position="31"/>
    </location>
</feature>
<dbReference type="PANTHER" id="PTHR42878">
    <property type="entry name" value="TWO-COMPONENT HISTIDINE KINASE"/>
    <property type="match status" value="1"/>
</dbReference>
<gene>
    <name evidence="12" type="ordered locus">Sulac_0420</name>
</gene>
<dbReference type="EC" id="2.7.13.3" evidence="3"/>
<keyword evidence="4" id="KW-0597">Phosphoprotein</keyword>
<dbReference type="SUPFAM" id="SSF55874">
    <property type="entry name" value="ATPase domain of HSP90 chaperone/DNA topoisomerase II/histidine kinase"/>
    <property type="match status" value="1"/>
</dbReference>
<reference evidence="13" key="1">
    <citation type="submission" date="2011-12" db="EMBL/GenBank/DDBJ databases">
        <title>The complete genome of chromosome of Sulfobacillus acidophilus DSM 10332.</title>
        <authorList>
            <person name="Lucas S."/>
            <person name="Han J."/>
            <person name="Lapidus A."/>
            <person name="Bruce D."/>
            <person name="Goodwin L."/>
            <person name="Pitluck S."/>
            <person name="Peters L."/>
            <person name="Kyrpides N."/>
            <person name="Mavromatis K."/>
            <person name="Ivanova N."/>
            <person name="Mikhailova N."/>
            <person name="Chertkov O."/>
            <person name="Saunders E."/>
            <person name="Detter J.C."/>
            <person name="Tapia R."/>
            <person name="Han C."/>
            <person name="Land M."/>
            <person name="Hauser L."/>
            <person name="Markowitz V."/>
            <person name="Cheng J.-F."/>
            <person name="Hugenholtz P."/>
            <person name="Woyke T."/>
            <person name="Wu D."/>
            <person name="Pukall R."/>
            <person name="Gehrich-Schroeter G."/>
            <person name="Schneider S."/>
            <person name="Klenk H.-P."/>
            <person name="Eisen J.A."/>
        </authorList>
    </citation>
    <scope>NUCLEOTIDE SEQUENCE [LARGE SCALE GENOMIC DNA]</scope>
    <source>
        <strain evidence="13">ATCC 700253 / DSM 10332 / NAL</strain>
    </source>
</reference>
<evidence type="ECO:0000256" key="5">
    <source>
        <dbReference type="ARBA" id="ARBA00022679"/>
    </source>
</evidence>
<keyword evidence="5" id="KW-0808">Transferase</keyword>
<dbReference type="PRINTS" id="PR00344">
    <property type="entry name" value="BCTRLSENSOR"/>
</dbReference>
<organism evidence="12 13">
    <name type="scientific">Sulfobacillus acidophilus (strain ATCC 700253 / DSM 10332 / NAL)</name>
    <dbReference type="NCBI Taxonomy" id="679936"/>
    <lineage>
        <taxon>Bacteria</taxon>
        <taxon>Bacillati</taxon>
        <taxon>Bacillota</taxon>
        <taxon>Clostridia</taxon>
        <taxon>Eubacteriales</taxon>
        <taxon>Clostridiales Family XVII. Incertae Sedis</taxon>
        <taxon>Sulfobacillus</taxon>
    </lineage>
</organism>
<dbReference type="Proteomes" id="UP000005439">
    <property type="component" value="Chromosome"/>
</dbReference>
<evidence type="ECO:0000256" key="7">
    <source>
        <dbReference type="ARBA" id="ARBA00022777"/>
    </source>
</evidence>
<dbReference type="STRING" id="679936.Sulac_0420"/>
<keyword evidence="7 12" id="KW-0418">Kinase</keyword>
<sequence length="533" mass="59593">MNQEDKPRSRWIWAVPFGLILVATGGAIEWARQQEIAYHRLIAVLPMILQAVQSGRQAPVWWAMAARSLGFTTRVSPTVVIETLWRRLEHLHGLPESLMPWLVLSIGTLLVFGYWIKESQIEKVTKAHQTVTAQLMAITEGWAEIANDRDPSDLIHRILEHLTRYTAISEAALYHWVAEERHNAVHLYSVIGSGKLLPLPVPRLLAEDPAGVLGSTMVSHHPHYSGDGSSPIAPLIPGIIRARLGVFPVGYRDKFWGWLICSSGERGWFTRYQELLSVTAHELGILLVSTEYAKQAAQTTRLEELARARSEILANVSHELRTPLGLIRGYAETLGTVGSRLTDDERQEFLSVVLSETQLLENLIDHLLIMSRLDGAGVVLNWGKAVGRQWISEVVRRLPSEQQQRVQVSVPDTLFVMGDIRQLSWVLQDLIANALKYSDGLVYVTLTADAAGYRLTVRDEGEGVGSQEIDRIFERFYRSPRHAHSDIRGTGLGLSIAQRIVEAHNGIIRAENLIPQGFQVVVQWHGHTGGEVS</sequence>
<dbReference type="PROSITE" id="PS50109">
    <property type="entry name" value="HIS_KIN"/>
    <property type="match status" value="1"/>
</dbReference>
<keyword evidence="9" id="KW-0902">Two-component regulatory system</keyword>
<evidence type="ECO:0000256" key="10">
    <source>
        <dbReference type="SAM" id="Phobius"/>
    </source>
</evidence>
<keyword evidence="8" id="KW-0067">ATP-binding</keyword>
<dbReference type="PANTHER" id="PTHR42878:SF7">
    <property type="entry name" value="SENSOR HISTIDINE KINASE GLRK"/>
    <property type="match status" value="1"/>
</dbReference>
<dbReference type="EMBL" id="CP003179">
    <property type="protein sequence ID" value="AEW03981.1"/>
    <property type="molecule type" value="Genomic_DNA"/>
</dbReference>
<dbReference type="PATRIC" id="fig|679936.5.peg.430"/>
<dbReference type="AlphaFoldDB" id="G8TY74"/>
<evidence type="ECO:0000313" key="12">
    <source>
        <dbReference type="EMBL" id="AEW03981.1"/>
    </source>
</evidence>
<dbReference type="CDD" id="cd00082">
    <property type="entry name" value="HisKA"/>
    <property type="match status" value="1"/>
</dbReference>
<dbReference type="SMART" id="SM00388">
    <property type="entry name" value="HisKA"/>
    <property type="match status" value="1"/>
</dbReference>
<keyword evidence="13" id="KW-1185">Reference proteome</keyword>
<dbReference type="GO" id="GO:0030295">
    <property type="term" value="F:protein kinase activator activity"/>
    <property type="evidence" value="ECO:0007669"/>
    <property type="project" value="TreeGrafter"/>
</dbReference>
<dbReference type="InterPro" id="IPR003594">
    <property type="entry name" value="HATPase_dom"/>
</dbReference>
<dbReference type="InterPro" id="IPR004358">
    <property type="entry name" value="Sig_transdc_His_kin-like_C"/>
</dbReference>
<evidence type="ECO:0000256" key="6">
    <source>
        <dbReference type="ARBA" id="ARBA00022741"/>
    </source>
</evidence>
<dbReference type="Gene3D" id="1.10.287.130">
    <property type="match status" value="1"/>
</dbReference>
<evidence type="ECO:0000313" key="13">
    <source>
        <dbReference type="Proteomes" id="UP000005439"/>
    </source>
</evidence>
<dbReference type="InterPro" id="IPR050351">
    <property type="entry name" value="BphY/WalK/GraS-like"/>
</dbReference>
<evidence type="ECO:0000256" key="9">
    <source>
        <dbReference type="ARBA" id="ARBA00023012"/>
    </source>
</evidence>
<dbReference type="InterPro" id="IPR003661">
    <property type="entry name" value="HisK_dim/P_dom"/>
</dbReference>
<keyword evidence="6" id="KW-0547">Nucleotide-binding</keyword>
<dbReference type="GO" id="GO:0007234">
    <property type="term" value="P:osmosensory signaling via phosphorelay pathway"/>
    <property type="evidence" value="ECO:0007669"/>
    <property type="project" value="TreeGrafter"/>
</dbReference>